<dbReference type="Proteomes" id="UP000199546">
    <property type="component" value="Unassembled WGS sequence"/>
</dbReference>
<proteinExistence type="predicted"/>
<protein>
    <submittedName>
        <fullName evidence="1">Uncharacterized protein</fullName>
    </submittedName>
</protein>
<dbReference type="AlphaFoldDB" id="A0A1I7CP83"/>
<name>A0A1I7CP83_9ACTN</name>
<reference evidence="2" key="1">
    <citation type="submission" date="2016-10" db="EMBL/GenBank/DDBJ databases">
        <authorList>
            <person name="Varghese N."/>
            <person name="Submissions S."/>
        </authorList>
    </citation>
    <scope>NUCLEOTIDE SEQUENCE [LARGE SCALE GENOMIC DNA]</scope>
    <source>
        <strain evidence="2">DSM 46136</strain>
    </source>
</reference>
<accession>A0A1I7CP83</accession>
<dbReference type="RefSeq" id="WP_093583393.1">
    <property type="nucleotide sequence ID" value="NZ_FPBA01000024.1"/>
</dbReference>
<evidence type="ECO:0000313" key="1">
    <source>
        <dbReference type="EMBL" id="SFU01214.1"/>
    </source>
</evidence>
<keyword evidence="2" id="KW-1185">Reference proteome</keyword>
<evidence type="ECO:0000313" key="2">
    <source>
        <dbReference type="Proteomes" id="UP000199546"/>
    </source>
</evidence>
<organism evidence="1 2">
    <name type="scientific">Geodermatophilus amargosae</name>
    <dbReference type="NCBI Taxonomy" id="1296565"/>
    <lineage>
        <taxon>Bacteria</taxon>
        <taxon>Bacillati</taxon>
        <taxon>Actinomycetota</taxon>
        <taxon>Actinomycetes</taxon>
        <taxon>Geodermatophilales</taxon>
        <taxon>Geodermatophilaceae</taxon>
        <taxon>Geodermatophilus</taxon>
    </lineage>
</organism>
<gene>
    <name evidence="1" type="ORF">SAMN05660657_04717</name>
</gene>
<sequence length="62" mass="6372">MDGLADVLVVLAPAVSNPLTAASWLASPHRQLAGARPIEALRRGAVAAVLRLAKHAAADLTH</sequence>
<dbReference type="EMBL" id="FPBA01000024">
    <property type="protein sequence ID" value="SFU01214.1"/>
    <property type="molecule type" value="Genomic_DNA"/>
</dbReference>